<comment type="caution">
    <text evidence="1">The sequence shown here is derived from an EMBL/GenBank/DDBJ whole genome shotgun (WGS) entry which is preliminary data.</text>
</comment>
<organism evidence="1">
    <name type="scientific">Brassica cretica</name>
    <name type="common">Mustard</name>
    <dbReference type="NCBI Taxonomy" id="69181"/>
    <lineage>
        <taxon>Eukaryota</taxon>
        <taxon>Viridiplantae</taxon>
        <taxon>Streptophyta</taxon>
        <taxon>Embryophyta</taxon>
        <taxon>Tracheophyta</taxon>
        <taxon>Spermatophyta</taxon>
        <taxon>Magnoliopsida</taxon>
        <taxon>eudicotyledons</taxon>
        <taxon>Gunneridae</taxon>
        <taxon>Pentapetalae</taxon>
        <taxon>rosids</taxon>
        <taxon>malvids</taxon>
        <taxon>Brassicales</taxon>
        <taxon>Brassicaceae</taxon>
        <taxon>Brassiceae</taxon>
        <taxon>Brassica</taxon>
    </lineage>
</organism>
<protein>
    <submittedName>
        <fullName evidence="1">Uncharacterized protein</fullName>
    </submittedName>
</protein>
<proteinExistence type="predicted"/>
<name>A0A8S9M8T1_BRACR</name>
<dbReference type="EMBL" id="QGKY02000089">
    <property type="protein sequence ID" value="KAF2614897.1"/>
    <property type="molecule type" value="Genomic_DNA"/>
</dbReference>
<evidence type="ECO:0000313" key="1">
    <source>
        <dbReference type="EMBL" id="KAF2614897.1"/>
    </source>
</evidence>
<reference evidence="1" key="1">
    <citation type="submission" date="2019-12" db="EMBL/GenBank/DDBJ databases">
        <title>Genome sequencing and annotation of Brassica cretica.</title>
        <authorList>
            <person name="Studholme D.J."/>
            <person name="Sarris P.F."/>
        </authorList>
    </citation>
    <scope>NUCLEOTIDE SEQUENCE</scope>
    <source>
        <strain evidence="1">PFS-102/07</strain>
        <tissue evidence="1">Leaf</tissue>
    </source>
</reference>
<sequence>MAATKNGFSSHGSHIPLIKRFFRSGFGYAGFLDLENFWARRLPDDFLEVF</sequence>
<accession>A0A8S9M8T1</accession>
<dbReference type="AlphaFoldDB" id="A0A8S9M8T1"/>
<gene>
    <name evidence="1" type="ORF">F2Q70_00009619</name>
</gene>